<comment type="caution">
    <text evidence="3">The sequence shown here is derived from an EMBL/GenBank/DDBJ whole genome shotgun (WGS) entry which is preliminary data.</text>
</comment>
<reference evidence="3 4" key="1">
    <citation type="submission" date="2022-05" db="EMBL/GenBank/DDBJ databases">
        <authorList>
            <consortium name="Genoscope - CEA"/>
            <person name="William W."/>
        </authorList>
    </citation>
    <scope>NUCLEOTIDE SEQUENCE [LARGE SCALE GENOMIC DNA]</scope>
</reference>
<dbReference type="AlphaFoldDB" id="A0AAU9XZM6"/>
<proteinExistence type="predicted"/>
<evidence type="ECO:0000259" key="2">
    <source>
        <dbReference type="PROSITE" id="PS51406"/>
    </source>
</evidence>
<evidence type="ECO:0000313" key="4">
    <source>
        <dbReference type="Proteomes" id="UP001159428"/>
    </source>
</evidence>
<dbReference type="InterPro" id="IPR002181">
    <property type="entry name" value="Fibrinogen_a/b/g_C_dom"/>
</dbReference>
<dbReference type="NCBIfam" id="NF040941">
    <property type="entry name" value="GGGWT_bact"/>
    <property type="match status" value="1"/>
</dbReference>
<dbReference type="FunFam" id="3.90.215.10:FF:000001">
    <property type="entry name" value="Tenascin isoform 1"/>
    <property type="match status" value="1"/>
</dbReference>
<dbReference type="PANTHER" id="PTHR19143:SF458">
    <property type="entry name" value="FIBRINOGEN C-TERMINAL DOMAIN-CONTAINING PROTEIN-RELATED"/>
    <property type="match status" value="1"/>
</dbReference>
<dbReference type="SUPFAM" id="SSF56496">
    <property type="entry name" value="Fibrinogen C-terminal domain-like"/>
    <property type="match status" value="1"/>
</dbReference>
<dbReference type="InterPro" id="IPR036056">
    <property type="entry name" value="Fibrinogen-like_C"/>
</dbReference>
<dbReference type="Pfam" id="PF00147">
    <property type="entry name" value="Fibrinogen_C"/>
    <property type="match status" value="1"/>
</dbReference>
<protein>
    <recommendedName>
        <fullName evidence="2">Fibrinogen C-terminal domain-containing protein</fullName>
    </recommendedName>
</protein>
<organism evidence="3 4">
    <name type="scientific">Pocillopora meandrina</name>
    <dbReference type="NCBI Taxonomy" id="46732"/>
    <lineage>
        <taxon>Eukaryota</taxon>
        <taxon>Metazoa</taxon>
        <taxon>Cnidaria</taxon>
        <taxon>Anthozoa</taxon>
        <taxon>Hexacorallia</taxon>
        <taxon>Scleractinia</taxon>
        <taxon>Astrocoeniina</taxon>
        <taxon>Pocilloporidae</taxon>
        <taxon>Pocillopora</taxon>
    </lineage>
</organism>
<feature type="domain" description="Fibrinogen C-terminal" evidence="2">
    <location>
        <begin position="257"/>
        <end position="484"/>
    </location>
</feature>
<dbReference type="Proteomes" id="UP001159428">
    <property type="component" value="Unassembled WGS sequence"/>
</dbReference>
<dbReference type="EMBL" id="CALNXJ010000103">
    <property type="protein sequence ID" value="CAH3164353.1"/>
    <property type="molecule type" value="Genomic_DNA"/>
</dbReference>
<dbReference type="PROSITE" id="PS51406">
    <property type="entry name" value="FIBRINOGEN_C_2"/>
    <property type="match status" value="1"/>
</dbReference>
<dbReference type="CDD" id="cd00087">
    <property type="entry name" value="FReD"/>
    <property type="match status" value="1"/>
</dbReference>
<dbReference type="PROSITE" id="PS00514">
    <property type="entry name" value="FIBRINOGEN_C_1"/>
    <property type="match status" value="1"/>
</dbReference>
<name>A0AAU9XZM6_9CNID</name>
<accession>A0AAU9XZM6</accession>
<keyword evidence="4" id="KW-1185">Reference proteome</keyword>
<evidence type="ECO:0000313" key="3">
    <source>
        <dbReference type="EMBL" id="CAH3164353.1"/>
    </source>
</evidence>
<dbReference type="InterPro" id="IPR020837">
    <property type="entry name" value="Fibrinogen_CS"/>
</dbReference>
<dbReference type="InterPro" id="IPR014716">
    <property type="entry name" value="Fibrinogen_a/b/g_C_1"/>
</dbReference>
<dbReference type="Gene3D" id="3.90.215.10">
    <property type="entry name" value="Gamma Fibrinogen, chain A, domain 1"/>
    <property type="match status" value="1"/>
</dbReference>
<sequence length="485" mass="56127">MRSCSWKRSRNTSAHSKFSKDCKHKYIWAKIWFRYSPLDVPLCSKQTLISEFHYVVLSVYGPLLRLFGTDCSLTEINCNDNNKNKCFDQRNFMLKLQRRDRIYFYIQPTLIIEIWYLHCNKAQRWFELILIATLWQSSPFLPSKSQQNLQRYVCPESPICIHFLNCKLGFNETEHFNTFCHGMLPLTSRCLSTLLALYALTPAALSNKPTSPTSCHNVYNYNTFNAGPNKEMKKLLLEIKTQLTDLQKTVKGIQGTKPIGKVYKNCAELYKSGQRISGVYTIDPDGSGAFDVFCDQKTAGGGWTVFQKRQDGSVDFFLGWTDYKIGFGNLNGEFWLGLDKINRLTNSAKFRLRVDLEDTKGKTAYASYDYFAVTSEKTKYQLSLGIYLSIELMNLRDYSRIAGDSLNRSRGYPFSTKDQDNDNWSKNCADHFKGAWWYNDCSYSNLNGVYHHGSSSLASALKWYHWRGHHYSVKRAEMKIRPVTF</sequence>
<dbReference type="PANTHER" id="PTHR19143">
    <property type="entry name" value="FIBRINOGEN/TENASCIN/ANGIOPOEITIN"/>
    <property type="match status" value="1"/>
</dbReference>
<dbReference type="GO" id="GO:0005615">
    <property type="term" value="C:extracellular space"/>
    <property type="evidence" value="ECO:0007669"/>
    <property type="project" value="TreeGrafter"/>
</dbReference>
<dbReference type="InterPro" id="IPR050373">
    <property type="entry name" value="Fibrinogen_C-term_domain"/>
</dbReference>
<keyword evidence="1" id="KW-1015">Disulfide bond</keyword>
<evidence type="ECO:0000256" key="1">
    <source>
        <dbReference type="ARBA" id="ARBA00023157"/>
    </source>
</evidence>
<dbReference type="SMART" id="SM00186">
    <property type="entry name" value="FBG"/>
    <property type="match status" value="1"/>
</dbReference>
<gene>
    <name evidence="3" type="ORF">PMEA_00002254</name>
</gene>